<sequence length="147" mass="15245">MKASPTVPNAARGEVTLTIAGAQHTIRFGMNVMRDFSKLTGRAPSEFGEVLGDDYTEALTGIVSCAITRYVPAEDLPNGFDQDAAADFIDALSREDADALAEAITEAVTVPPLMTSLMAKVKVKNQAAAGEALATNGTATSASHSVS</sequence>
<reference evidence="1 2" key="1">
    <citation type="submission" date="2019-12" db="EMBL/GenBank/DDBJ databases">
        <title>Hymenobacter sp. HMF4947 Genome sequencing and assembly.</title>
        <authorList>
            <person name="Kang H."/>
            <person name="Cha I."/>
            <person name="Kim H."/>
            <person name="Joh K."/>
        </authorList>
    </citation>
    <scope>NUCLEOTIDE SEQUENCE [LARGE SCALE GENOMIC DNA]</scope>
    <source>
        <strain evidence="1 2">HMF4947</strain>
    </source>
</reference>
<accession>A0A7K1TKH9</accession>
<organism evidence="1 2">
    <name type="scientific">Hymenobacter ginkgonis</name>
    <dbReference type="NCBI Taxonomy" id="2682976"/>
    <lineage>
        <taxon>Bacteria</taxon>
        <taxon>Pseudomonadati</taxon>
        <taxon>Bacteroidota</taxon>
        <taxon>Cytophagia</taxon>
        <taxon>Cytophagales</taxon>
        <taxon>Hymenobacteraceae</taxon>
        <taxon>Hymenobacter</taxon>
    </lineage>
</organism>
<dbReference type="AlphaFoldDB" id="A0A7K1TKH9"/>
<name>A0A7K1TKH9_9BACT</name>
<evidence type="ECO:0000313" key="2">
    <source>
        <dbReference type="Proteomes" id="UP000441336"/>
    </source>
</evidence>
<dbReference type="EMBL" id="WQKZ01000008">
    <property type="protein sequence ID" value="MVN78920.1"/>
    <property type="molecule type" value="Genomic_DNA"/>
</dbReference>
<comment type="caution">
    <text evidence="1">The sequence shown here is derived from an EMBL/GenBank/DDBJ whole genome shotgun (WGS) entry which is preliminary data.</text>
</comment>
<dbReference type="Proteomes" id="UP000441336">
    <property type="component" value="Unassembled WGS sequence"/>
</dbReference>
<proteinExistence type="predicted"/>
<evidence type="ECO:0000313" key="1">
    <source>
        <dbReference type="EMBL" id="MVN78920.1"/>
    </source>
</evidence>
<protein>
    <submittedName>
        <fullName evidence="1">Uncharacterized protein</fullName>
    </submittedName>
</protein>
<dbReference type="RefSeq" id="WP_157569537.1">
    <property type="nucleotide sequence ID" value="NZ_WQKZ01000008.1"/>
</dbReference>
<gene>
    <name evidence="1" type="ORF">GO988_21535</name>
</gene>
<keyword evidence="2" id="KW-1185">Reference proteome</keyword>